<feature type="transmembrane region" description="Helical" evidence="5">
    <location>
        <begin position="48"/>
        <end position="69"/>
    </location>
</feature>
<protein>
    <recommendedName>
        <fullName evidence="8">Protein RTA1</fullName>
    </recommendedName>
</protein>
<evidence type="ECO:0000313" key="7">
    <source>
        <dbReference type="Proteomes" id="UP000214365"/>
    </source>
</evidence>
<proteinExistence type="predicted"/>
<feature type="transmembrane region" description="Helical" evidence="5">
    <location>
        <begin position="162"/>
        <end position="185"/>
    </location>
</feature>
<organism evidence="6 7">
    <name type="scientific">Talaromyces atroroseus</name>
    <dbReference type="NCBI Taxonomy" id="1441469"/>
    <lineage>
        <taxon>Eukaryota</taxon>
        <taxon>Fungi</taxon>
        <taxon>Dikarya</taxon>
        <taxon>Ascomycota</taxon>
        <taxon>Pezizomycotina</taxon>
        <taxon>Eurotiomycetes</taxon>
        <taxon>Eurotiomycetidae</taxon>
        <taxon>Eurotiales</taxon>
        <taxon>Trichocomaceae</taxon>
        <taxon>Talaromyces</taxon>
        <taxon>Talaromyces sect. Trachyspermi</taxon>
    </lineage>
</organism>
<evidence type="ECO:0008006" key="8">
    <source>
        <dbReference type="Google" id="ProtNLM"/>
    </source>
</evidence>
<dbReference type="PANTHER" id="PTHR31465:SF15">
    <property type="entry name" value="LIPID TRANSPORTER ATNI-RELATED"/>
    <property type="match status" value="1"/>
</dbReference>
<dbReference type="GO" id="GO:0016020">
    <property type="term" value="C:membrane"/>
    <property type="evidence" value="ECO:0007669"/>
    <property type="project" value="UniProtKB-SubCell"/>
</dbReference>
<feature type="transmembrane region" description="Helical" evidence="5">
    <location>
        <begin position="123"/>
        <end position="142"/>
    </location>
</feature>
<evidence type="ECO:0000256" key="5">
    <source>
        <dbReference type="SAM" id="Phobius"/>
    </source>
</evidence>
<dbReference type="InterPro" id="IPR007568">
    <property type="entry name" value="RTA1"/>
</dbReference>
<feature type="transmembrane region" description="Helical" evidence="5">
    <location>
        <begin position="81"/>
        <end position="102"/>
    </location>
</feature>
<name>A0A225ANU0_TALAT</name>
<sequence length="308" mass="34415">MAETCTAISVPGTYWSFCPNVGAAGAFLAFFLLAFLVHVAQGIYHRKWYTWVIAMSALWQTITYILRIVSIKTPASLGDYAGWFVLILVAPLWTNAFVYMVFGRMVWNYVPDASIRGIRAWKFGMYFVVLDIIAFIIQVSGAASAESSNTETVAQTLQGIHIYMGGVALQQVFIFVFCYFAYELWHSLHKQQKSGIKVSTASPNLSIQSGLVLLYALGMVLVLITLRILFRLAEYAHGLTSTIPNHEAYQYCLDSLPMLLAFVILSVVHPGSIMKGPECEIPSRKKRKASGIMCKKDVVDDDRLHEIC</sequence>
<dbReference type="PANTHER" id="PTHR31465">
    <property type="entry name" value="PROTEIN RTA1-RELATED"/>
    <property type="match status" value="1"/>
</dbReference>
<evidence type="ECO:0000256" key="3">
    <source>
        <dbReference type="ARBA" id="ARBA00022989"/>
    </source>
</evidence>
<evidence type="ECO:0000256" key="4">
    <source>
        <dbReference type="ARBA" id="ARBA00023136"/>
    </source>
</evidence>
<reference evidence="6 7" key="1">
    <citation type="submission" date="2015-06" db="EMBL/GenBank/DDBJ databases">
        <title>Talaromyces atroroseus IBT 11181 draft genome.</title>
        <authorList>
            <person name="Rasmussen K.B."/>
            <person name="Rasmussen S."/>
            <person name="Petersen B."/>
            <person name="Sicheritz-Ponten T."/>
            <person name="Mortensen U.H."/>
            <person name="Thrane U."/>
        </authorList>
    </citation>
    <scope>NUCLEOTIDE SEQUENCE [LARGE SCALE GENOMIC DNA]</scope>
    <source>
        <strain evidence="6 7">IBT 11181</strain>
    </source>
</reference>
<evidence type="ECO:0000256" key="2">
    <source>
        <dbReference type="ARBA" id="ARBA00022692"/>
    </source>
</evidence>
<keyword evidence="4 5" id="KW-0472">Membrane</keyword>
<evidence type="ECO:0000256" key="1">
    <source>
        <dbReference type="ARBA" id="ARBA00004141"/>
    </source>
</evidence>
<keyword evidence="7" id="KW-1185">Reference proteome</keyword>
<dbReference type="STRING" id="1441469.A0A225ANU0"/>
<comment type="caution">
    <text evidence="6">The sequence shown here is derived from an EMBL/GenBank/DDBJ whole genome shotgun (WGS) entry which is preliminary data.</text>
</comment>
<dbReference type="RefSeq" id="XP_020116216.1">
    <property type="nucleotide sequence ID" value="XM_020263691.1"/>
</dbReference>
<dbReference type="Pfam" id="PF04479">
    <property type="entry name" value="RTA1"/>
    <property type="match status" value="1"/>
</dbReference>
<feature type="transmembrane region" description="Helical" evidence="5">
    <location>
        <begin position="205"/>
        <end position="228"/>
    </location>
</feature>
<keyword evidence="3 5" id="KW-1133">Transmembrane helix</keyword>
<comment type="subcellular location">
    <subcellularLocation>
        <location evidence="1">Membrane</location>
        <topology evidence="1">Multi-pass membrane protein</topology>
    </subcellularLocation>
</comment>
<evidence type="ECO:0000313" key="6">
    <source>
        <dbReference type="EMBL" id="OKL56095.1"/>
    </source>
</evidence>
<dbReference type="Proteomes" id="UP000214365">
    <property type="component" value="Unassembled WGS sequence"/>
</dbReference>
<feature type="transmembrane region" description="Helical" evidence="5">
    <location>
        <begin position="14"/>
        <end position="36"/>
    </location>
</feature>
<dbReference type="EMBL" id="LFMY01000016">
    <property type="protein sequence ID" value="OKL56095.1"/>
    <property type="molecule type" value="Genomic_DNA"/>
</dbReference>
<dbReference type="OrthoDB" id="5384040at2759"/>
<keyword evidence="2 5" id="KW-0812">Transmembrane</keyword>
<accession>A0A225ANU0</accession>
<gene>
    <name evidence="6" type="ORF">UA08_08788</name>
</gene>
<dbReference type="GeneID" id="31008544"/>
<dbReference type="AlphaFoldDB" id="A0A225ANU0"/>